<gene>
    <name evidence="1" type="ORF">ACH3VR_15375</name>
</gene>
<dbReference type="RefSeq" id="WP_397557196.1">
    <property type="nucleotide sequence ID" value="NZ_JBIQWL010000005.1"/>
</dbReference>
<dbReference type="EMBL" id="JBIQWL010000005">
    <property type="protein sequence ID" value="MFH8251748.1"/>
    <property type="molecule type" value="Genomic_DNA"/>
</dbReference>
<evidence type="ECO:0008006" key="3">
    <source>
        <dbReference type="Google" id="ProtNLM"/>
    </source>
</evidence>
<name>A0ABW7QBK9_9MICO</name>
<evidence type="ECO:0000313" key="2">
    <source>
        <dbReference type="Proteomes" id="UP001610861"/>
    </source>
</evidence>
<keyword evidence="2" id="KW-1185">Reference proteome</keyword>
<proteinExistence type="predicted"/>
<evidence type="ECO:0000313" key="1">
    <source>
        <dbReference type="EMBL" id="MFH8251748.1"/>
    </source>
</evidence>
<comment type="caution">
    <text evidence="1">The sequence shown here is derived from an EMBL/GenBank/DDBJ whole genome shotgun (WGS) entry which is preliminary data.</text>
</comment>
<dbReference type="Proteomes" id="UP001610861">
    <property type="component" value="Unassembled WGS sequence"/>
</dbReference>
<organism evidence="1 2">
    <name type="scientific">Microbacterium alkaliflavum</name>
    <dbReference type="NCBI Taxonomy" id="3248839"/>
    <lineage>
        <taxon>Bacteria</taxon>
        <taxon>Bacillati</taxon>
        <taxon>Actinomycetota</taxon>
        <taxon>Actinomycetes</taxon>
        <taxon>Micrococcales</taxon>
        <taxon>Microbacteriaceae</taxon>
        <taxon>Microbacterium</taxon>
    </lineage>
</organism>
<sequence>MSNHASLLDEEWLPPIPDPVDLVVETDAMVSVMLAERYRRVDAMRRDALADAASRGYRLNEVIERGVRLELACAMRITEHAAGLLLCESDALVNRYPTVPGSLGGARITQRHATDLVAALEGVESEFRDRILGPGLTLAESLPVGTFRRKLQKLVETVRAATLSERFGDAVQARRVCVENLGDGVGALHWHGPMVDIRAA</sequence>
<accession>A0ABW7QBK9</accession>
<reference evidence="1 2" key="1">
    <citation type="submission" date="2024-09" db="EMBL/GenBank/DDBJ databases">
        <authorList>
            <person name="Pan X."/>
        </authorList>
    </citation>
    <scope>NUCLEOTIDE SEQUENCE [LARGE SCALE GENOMIC DNA]</scope>
    <source>
        <strain evidence="1 2">B2969</strain>
    </source>
</reference>
<protein>
    <recommendedName>
        <fullName evidence="3">DUF222 domain-containing protein</fullName>
    </recommendedName>
</protein>